<dbReference type="EMBL" id="AHKH01000007">
    <property type="protein sequence ID" value="EHQ63634.1"/>
    <property type="molecule type" value="Genomic_DNA"/>
</dbReference>
<dbReference type="AlphaFoldDB" id="H3SBF1"/>
<gene>
    <name evidence="1" type="ORF">PDENDC454_04184</name>
</gene>
<organism evidence="1 2">
    <name type="scientific">Paenibacillus dendritiformis C454</name>
    <dbReference type="NCBI Taxonomy" id="1131935"/>
    <lineage>
        <taxon>Bacteria</taxon>
        <taxon>Bacillati</taxon>
        <taxon>Bacillota</taxon>
        <taxon>Bacilli</taxon>
        <taxon>Bacillales</taxon>
        <taxon>Paenibacillaceae</taxon>
        <taxon>Paenibacillus</taxon>
    </lineage>
</organism>
<accession>H3SBF1</accession>
<keyword evidence="2" id="KW-1185">Reference proteome</keyword>
<name>H3SBF1_9BACL</name>
<reference evidence="1 2" key="1">
    <citation type="journal article" date="2012" name="J. Bacteriol.">
        <title>Genome Sequence of the Pattern-Forming Social Bacterium Paenibacillus dendritiformis C454 Chiral Morphotype.</title>
        <authorList>
            <person name="Sirota-Madi A."/>
            <person name="Olender T."/>
            <person name="Helman Y."/>
            <person name="Brainis I."/>
            <person name="Finkelshtein A."/>
            <person name="Roth D."/>
            <person name="Hagai E."/>
            <person name="Leshkowitz D."/>
            <person name="Brodsky L."/>
            <person name="Galatenko V."/>
            <person name="Nikolaev V."/>
            <person name="Gutnick D.L."/>
            <person name="Lancet D."/>
            <person name="Ben-Jacob E."/>
        </authorList>
    </citation>
    <scope>NUCLEOTIDE SEQUENCE [LARGE SCALE GENOMIC DNA]</scope>
    <source>
        <strain evidence="1 2">C454</strain>
    </source>
</reference>
<dbReference type="RefSeq" id="WP_006675348.1">
    <property type="nucleotide sequence ID" value="NZ_AHKH01000007.1"/>
</dbReference>
<sequence>MKNHINILLWDKVTDTCNEIANGSLYHVHGAAKIQEAVEGYLKATDVAPDQVLTLGVFHLFIGEHPAALGDSVTDLIRFYDATKSKEAYKIVNRLTGETLLTNDWRFQIKKGE</sequence>
<dbReference type="STRING" id="1131935.PDENDC454_04184"/>
<proteinExistence type="predicted"/>
<evidence type="ECO:0000313" key="1">
    <source>
        <dbReference type="EMBL" id="EHQ63634.1"/>
    </source>
</evidence>
<dbReference type="Proteomes" id="UP000003900">
    <property type="component" value="Unassembled WGS sequence"/>
</dbReference>
<evidence type="ECO:0000313" key="2">
    <source>
        <dbReference type="Proteomes" id="UP000003900"/>
    </source>
</evidence>
<protein>
    <submittedName>
        <fullName evidence="1">Uncharacterized protein</fullName>
    </submittedName>
</protein>
<comment type="caution">
    <text evidence="1">The sequence shown here is derived from an EMBL/GenBank/DDBJ whole genome shotgun (WGS) entry which is preliminary data.</text>
</comment>